<gene>
    <name evidence="2" type="ORF">M9Y10_002935</name>
</gene>
<evidence type="ECO:0000256" key="1">
    <source>
        <dbReference type="SAM" id="MobiDB-lite"/>
    </source>
</evidence>
<sequence>MTNRIAIVPIGDPAFAQDIVTALSENGEIEIKNKYFEATLTFDFDATGKPPAVFWICHSQYCDLMPPPSDQYQDAELRLLLRVVDDTSNSEIPEKLKDWEVDNFAEIINVNMKTFEDEVRLFKEGNKRSSLLDEDLQPAGCHVLESLELVNWPIKATVGKSIIQQKIEKLEQMLSNDDPNLDGFDQAMGLMIELKKEIPNLPEKERHKYAADVAMIFQKILAVGEEEESDNEDAGNDKAGYGKLPSEDEDEPKEKNENQKEEVESK</sequence>
<feature type="compositionally biased region" description="Basic and acidic residues" evidence="1">
    <location>
        <begin position="252"/>
        <end position="266"/>
    </location>
</feature>
<dbReference type="Proteomes" id="UP001470230">
    <property type="component" value="Unassembled WGS sequence"/>
</dbReference>
<protein>
    <submittedName>
        <fullName evidence="2">Uncharacterized protein</fullName>
    </submittedName>
</protein>
<organism evidence="2 3">
    <name type="scientific">Tritrichomonas musculus</name>
    <dbReference type="NCBI Taxonomy" id="1915356"/>
    <lineage>
        <taxon>Eukaryota</taxon>
        <taxon>Metamonada</taxon>
        <taxon>Parabasalia</taxon>
        <taxon>Tritrichomonadida</taxon>
        <taxon>Tritrichomonadidae</taxon>
        <taxon>Tritrichomonas</taxon>
    </lineage>
</organism>
<feature type="region of interest" description="Disordered" evidence="1">
    <location>
        <begin position="225"/>
        <end position="266"/>
    </location>
</feature>
<evidence type="ECO:0000313" key="2">
    <source>
        <dbReference type="EMBL" id="KAK8900606.1"/>
    </source>
</evidence>
<proteinExistence type="predicted"/>
<reference evidence="2 3" key="1">
    <citation type="submission" date="2024-04" db="EMBL/GenBank/DDBJ databases">
        <title>Tritrichomonas musculus Genome.</title>
        <authorList>
            <person name="Alves-Ferreira E."/>
            <person name="Grigg M."/>
            <person name="Lorenzi H."/>
            <person name="Galac M."/>
        </authorList>
    </citation>
    <scope>NUCLEOTIDE SEQUENCE [LARGE SCALE GENOMIC DNA]</scope>
    <source>
        <strain evidence="2 3">EAF2021</strain>
    </source>
</reference>
<evidence type="ECO:0000313" key="3">
    <source>
        <dbReference type="Proteomes" id="UP001470230"/>
    </source>
</evidence>
<feature type="compositionally biased region" description="Acidic residues" evidence="1">
    <location>
        <begin position="225"/>
        <end position="234"/>
    </location>
</feature>
<accession>A0ABR2LC10</accession>
<keyword evidence="3" id="KW-1185">Reference proteome</keyword>
<comment type="caution">
    <text evidence="2">The sequence shown here is derived from an EMBL/GenBank/DDBJ whole genome shotgun (WGS) entry which is preliminary data.</text>
</comment>
<dbReference type="EMBL" id="JAPFFF010000001">
    <property type="protein sequence ID" value="KAK8900606.1"/>
    <property type="molecule type" value="Genomic_DNA"/>
</dbReference>
<name>A0ABR2LC10_9EUKA</name>